<sequence>MKKKIFKINKEKQEQKPKKLFLMITVLERGKSQKFIPILEKHDVVVQMTMLGKGTASSEILNYLGLAENEKDILFSLVKEDKIHPIYREVSPFLEKKGYGISFTIPLTSIVGKTLYEFLIQHHKGVKKNGKKV</sequence>
<evidence type="ECO:0008006" key="3">
    <source>
        <dbReference type="Google" id="ProtNLM"/>
    </source>
</evidence>
<gene>
    <name evidence="1" type="ORF">IAD04_03530</name>
</gene>
<reference evidence="1" key="1">
    <citation type="submission" date="2020-10" db="EMBL/GenBank/DDBJ databases">
        <authorList>
            <person name="Gilroy R."/>
        </authorList>
    </citation>
    <scope>NUCLEOTIDE SEQUENCE</scope>
    <source>
        <strain evidence="1">14508</strain>
    </source>
</reference>
<dbReference type="AlphaFoldDB" id="A0A9D1G8R3"/>
<reference evidence="1" key="2">
    <citation type="journal article" date="2021" name="PeerJ">
        <title>Extensive microbial diversity within the chicken gut microbiome revealed by metagenomics and culture.</title>
        <authorList>
            <person name="Gilroy R."/>
            <person name="Ravi A."/>
            <person name="Getino M."/>
            <person name="Pursley I."/>
            <person name="Horton D.L."/>
            <person name="Alikhan N.F."/>
            <person name="Baker D."/>
            <person name="Gharbi K."/>
            <person name="Hall N."/>
            <person name="Watson M."/>
            <person name="Adriaenssens E.M."/>
            <person name="Foster-Nyarko E."/>
            <person name="Jarju S."/>
            <person name="Secka A."/>
            <person name="Antonio M."/>
            <person name="Oren A."/>
            <person name="Chaudhuri R.R."/>
            <person name="La Ragione R."/>
            <person name="Hildebrand F."/>
            <person name="Pallen M.J."/>
        </authorList>
    </citation>
    <scope>NUCLEOTIDE SEQUENCE</scope>
    <source>
        <strain evidence="1">14508</strain>
    </source>
</reference>
<accession>A0A9D1G8R3</accession>
<evidence type="ECO:0000313" key="2">
    <source>
        <dbReference type="Proteomes" id="UP000886893"/>
    </source>
</evidence>
<protein>
    <recommendedName>
        <fullName evidence="3">Nitrogen regulatory protein P-II</fullName>
    </recommendedName>
</protein>
<name>A0A9D1G8R3_9FIRM</name>
<dbReference type="EMBL" id="DVKI01000111">
    <property type="protein sequence ID" value="HIT17437.1"/>
    <property type="molecule type" value="Genomic_DNA"/>
</dbReference>
<organism evidence="1 2">
    <name type="scientific">Candidatus Caccosoma faecigallinarum</name>
    <dbReference type="NCBI Taxonomy" id="2840720"/>
    <lineage>
        <taxon>Bacteria</taxon>
        <taxon>Bacillati</taxon>
        <taxon>Bacillota</taxon>
        <taxon>Bacillota incertae sedis</taxon>
        <taxon>Candidatus Caccosoma</taxon>
    </lineage>
</organism>
<proteinExistence type="predicted"/>
<dbReference type="Proteomes" id="UP000886893">
    <property type="component" value="Unassembled WGS sequence"/>
</dbReference>
<comment type="caution">
    <text evidence="1">The sequence shown here is derived from an EMBL/GenBank/DDBJ whole genome shotgun (WGS) entry which is preliminary data.</text>
</comment>
<evidence type="ECO:0000313" key="1">
    <source>
        <dbReference type="EMBL" id="HIT17437.1"/>
    </source>
</evidence>